<evidence type="ECO:0000256" key="3">
    <source>
        <dbReference type="ARBA" id="ARBA00022723"/>
    </source>
</evidence>
<evidence type="ECO:0000256" key="4">
    <source>
        <dbReference type="ARBA" id="ARBA00022728"/>
    </source>
</evidence>
<name>A0ABD2PU67_9PLAT</name>
<evidence type="ECO:0000256" key="10">
    <source>
        <dbReference type="SAM" id="MobiDB-lite"/>
    </source>
</evidence>
<evidence type="ECO:0000256" key="8">
    <source>
        <dbReference type="HAMAP-Rule" id="MF_03226"/>
    </source>
</evidence>
<evidence type="ECO:0000256" key="6">
    <source>
        <dbReference type="ARBA" id="ARBA00023187"/>
    </source>
</evidence>
<dbReference type="EMBL" id="JBJKFK010002500">
    <property type="protein sequence ID" value="KAL3311011.1"/>
    <property type="molecule type" value="Genomic_DNA"/>
</dbReference>
<comment type="function">
    <text evidence="8">Part of the spliceosome which catalyzes two sequential transesterification reactions, first the excision of the non-coding intron from pre-mRNA and then the ligation of the coding exons to form the mature mRNA. Plays a role in stabilizing the structure of the spliceosome catalytic core and docking of the branch helix into the active site, producing 5'-exon and lariat intron-3'-intermediates.</text>
</comment>
<feature type="region of interest" description="Disordered" evidence="10">
    <location>
        <begin position="214"/>
        <end position="256"/>
    </location>
</feature>
<organism evidence="11 12">
    <name type="scientific">Cichlidogyrus casuarinus</name>
    <dbReference type="NCBI Taxonomy" id="1844966"/>
    <lineage>
        <taxon>Eukaryota</taxon>
        <taxon>Metazoa</taxon>
        <taxon>Spiralia</taxon>
        <taxon>Lophotrochozoa</taxon>
        <taxon>Platyhelminthes</taxon>
        <taxon>Monogenea</taxon>
        <taxon>Monopisthocotylea</taxon>
        <taxon>Dactylogyridea</taxon>
        <taxon>Ancyrocephalidae</taxon>
        <taxon>Cichlidogyrus</taxon>
    </lineage>
</organism>
<keyword evidence="12" id="KW-1185">Reference proteome</keyword>
<keyword evidence="5 8" id="KW-0862">Zinc</keyword>
<accession>A0ABD2PU67</accession>
<feature type="coiled-coil region" evidence="9">
    <location>
        <begin position="108"/>
        <end position="166"/>
    </location>
</feature>
<evidence type="ECO:0000256" key="1">
    <source>
        <dbReference type="ARBA" id="ARBA00004123"/>
    </source>
</evidence>
<dbReference type="GO" id="GO:0046872">
    <property type="term" value="F:metal ion binding"/>
    <property type="evidence" value="ECO:0007669"/>
    <property type="project" value="UniProtKB-KW"/>
</dbReference>
<gene>
    <name evidence="11" type="primary">CCDC94</name>
    <name evidence="11" type="ORF">Ciccas_010417</name>
</gene>
<keyword evidence="7 8" id="KW-0539">Nucleus</keyword>
<feature type="compositionally biased region" description="Basic and acidic residues" evidence="10">
    <location>
        <begin position="214"/>
        <end position="233"/>
    </location>
</feature>
<dbReference type="HAMAP" id="MF_03226">
    <property type="entry name" value="YJU2"/>
    <property type="match status" value="1"/>
</dbReference>
<dbReference type="GO" id="GO:0071006">
    <property type="term" value="C:U2-type catalytic step 1 spliceosome"/>
    <property type="evidence" value="ECO:0007669"/>
    <property type="project" value="UniProtKB-UniRule"/>
</dbReference>
<feature type="binding site" evidence="8">
    <location>
        <position position="49"/>
    </location>
    <ligand>
        <name>Zn(2+)</name>
        <dbReference type="ChEBI" id="CHEBI:29105"/>
    </ligand>
</feature>
<keyword evidence="9" id="KW-0175">Coiled coil</keyword>
<comment type="subcellular location">
    <subcellularLocation>
        <location evidence="1 8">Nucleus</location>
    </subcellularLocation>
</comment>
<evidence type="ECO:0000256" key="2">
    <source>
        <dbReference type="ARBA" id="ARBA00022664"/>
    </source>
</evidence>
<evidence type="ECO:0000313" key="11">
    <source>
        <dbReference type="EMBL" id="KAL3311011.1"/>
    </source>
</evidence>
<keyword evidence="3 8" id="KW-0479">Metal-binding</keyword>
<feature type="binding site" evidence="8">
    <location>
        <position position="86"/>
    </location>
    <ligand>
        <name>Zn(2+)</name>
        <dbReference type="ChEBI" id="CHEBI:29105"/>
    </ligand>
</feature>
<evidence type="ECO:0000313" key="12">
    <source>
        <dbReference type="Proteomes" id="UP001626550"/>
    </source>
</evidence>
<keyword evidence="6" id="KW-0508">mRNA splicing</keyword>
<dbReference type="GO" id="GO:0000349">
    <property type="term" value="P:generation of catalytic spliceosome for first transesterification step"/>
    <property type="evidence" value="ECO:0007669"/>
    <property type="project" value="UniProtKB-UniRule"/>
</dbReference>
<feature type="binding site" evidence="8">
    <location>
        <position position="46"/>
    </location>
    <ligand>
        <name>Zn(2+)</name>
        <dbReference type="ChEBI" id="CHEBI:29105"/>
    </ligand>
</feature>
<protein>
    <recommendedName>
        <fullName evidence="8">Splicing factor YJU2</fullName>
    </recommendedName>
</protein>
<comment type="similarity">
    <text evidence="8">Belongs to the CWC16 family. YJU2 subfamily.</text>
</comment>
<feature type="binding site" evidence="8">
    <location>
        <position position="83"/>
    </location>
    <ligand>
        <name>Zn(2+)</name>
        <dbReference type="ChEBI" id="CHEBI:29105"/>
    </ligand>
</feature>
<comment type="subunit">
    <text evidence="8">Component of the spliceosome. Present in the activated B complex, the catalytically activated B* complex which catalyzes the branching, the catalytic step 1 C complex catalyzing the exon ligation, and the postcatalytic P complex containing the ligated exons (mRNA) and the excised lariat intron.</text>
</comment>
<evidence type="ECO:0000256" key="9">
    <source>
        <dbReference type="SAM" id="Coils"/>
    </source>
</evidence>
<dbReference type="Pfam" id="PF04502">
    <property type="entry name" value="Saf4_Yju2"/>
    <property type="match status" value="1"/>
</dbReference>
<comment type="caution">
    <text evidence="11">The sequence shown here is derived from an EMBL/GenBank/DDBJ whole genome shotgun (WGS) entry which is preliminary data.</text>
</comment>
<keyword evidence="4 8" id="KW-0747">Spliceosome</keyword>
<keyword evidence="2" id="KW-0507">mRNA processing</keyword>
<sequence length="316" mass="36383">MGSERKVLNKYFPPDYDPSKIPRVKRIGGGKRQYNIRTMAPFNMRCNTCNGYIYKARKFNSRMEQAEDVEYLGLRHYRFFIRCSTCCAEIVWRTDIEKQDYVIESGAKRSFEALKTAEEQEAKRLADEEEEIANNPMKLMEKRTEQSRIEMENSEMLEDLRELNKRQAGFQSDSVLLRNLWKQKEDEEQLQKEADDAFIKECLEARKGGTKRLARVEEEPEVVKKKSKSEAKQLRSFNDEDEVEESSSVPIASEEPVCSSSCVTKEVAKRPPSFASLKKNAPVSTTKQLLAKAVTKVEKKEPTNLLGLDYGSSESD</sequence>
<dbReference type="PANTHER" id="PTHR12111">
    <property type="entry name" value="SPLICING FACTOR YJU2"/>
    <property type="match status" value="1"/>
</dbReference>
<dbReference type="PANTHER" id="PTHR12111:SF1">
    <property type="entry name" value="SPLICING FACTOR YJU2"/>
    <property type="match status" value="1"/>
</dbReference>
<proteinExistence type="inferred from homology"/>
<dbReference type="InterPro" id="IPR043701">
    <property type="entry name" value="Yju2"/>
</dbReference>
<dbReference type="Proteomes" id="UP001626550">
    <property type="component" value="Unassembled WGS sequence"/>
</dbReference>
<reference evidence="11 12" key="1">
    <citation type="submission" date="2024-11" db="EMBL/GenBank/DDBJ databases">
        <title>Adaptive evolution of stress response genes in parasites aligns with host niche diversity.</title>
        <authorList>
            <person name="Hahn C."/>
            <person name="Resl P."/>
        </authorList>
    </citation>
    <scope>NUCLEOTIDE SEQUENCE [LARGE SCALE GENOMIC DNA]</scope>
    <source>
        <strain evidence="11">EGGRZ-B1_66</strain>
        <tissue evidence="11">Body</tissue>
    </source>
</reference>
<evidence type="ECO:0000256" key="5">
    <source>
        <dbReference type="ARBA" id="ARBA00022833"/>
    </source>
</evidence>
<evidence type="ECO:0000256" key="7">
    <source>
        <dbReference type="ARBA" id="ARBA00023242"/>
    </source>
</evidence>
<dbReference type="AlphaFoldDB" id="A0ABD2PU67"/>
<dbReference type="InterPro" id="IPR007590">
    <property type="entry name" value="Saf4/Yju2"/>
</dbReference>